<protein>
    <submittedName>
        <fullName evidence="2">Uncharacterized protein</fullName>
    </submittedName>
</protein>
<comment type="caution">
    <text evidence="2">The sequence shown here is derived from an EMBL/GenBank/DDBJ whole genome shotgun (WGS) entry which is preliminary data.</text>
</comment>
<evidence type="ECO:0000256" key="1">
    <source>
        <dbReference type="SAM" id="MobiDB-lite"/>
    </source>
</evidence>
<sequence length="95" mass="10561">MREQQQQHARAEGQRRGERAEGSGQHLGEGVHPAVPEARKDTRRNVQETHDGGGPADERGDGLGARTAEYAAHPRGSTRNLARHFPIYPDRHRIP</sequence>
<dbReference type="Proteomes" id="UP000641386">
    <property type="component" value="Unassembled WGS sequence"/>
</dbReference>
<proteinExistence type="predicted"/>
<gene>
    <name evidence="2" type="ORF">GCM10014715_73960</name>
</gene>
<feature type="compositionally biased region" description="Basic and acidic residues" evidence="1">
    <location>
        <begin position="1"/>
        <end position="21"/>
    </location>
</feature>
<reference evidence="2" key="2">
    <citation type="submission" date="2020-09" db="EMBL/GenBank/DDBJ databases">
        <authorList>
            <person name="Sun Q."/>
            <person name="Ohkuma M."/>
        </authorList>
    </citation>
    <scope>NUCLEOTIDE SEQUENCE</scope>
    <source>
        <strain evidence="2">JCM 3302</strain>
    </source>
</reference>
<organism evidence="2 3">
    <name type="scientific">Streptomyces spiralis</name>
    <dbReference type="NCBI Taxonomy" id="66376"/>
    <lineage>
        <taxon>Bacteria</taxon>
        <taxon>Bacillati</taxon>
        <taxon>Actinomycetota</taxon>
        <taxon>Actinomycetes</taxon>
        <taxon>Kitasatosporales</taxon>
        <taxon>Streptomycetaceae</taxon>
        <taxon>Streptomyces</taxon>
    </lineage>
</organism>
<keyword evidence="3" id="KW-1185">Reference proteome</keyword>
<accession>A0A919AI66</accession>
<dbReference type="AlphaFoldDB" id="A0A919AI66"/>
<evidence type="ECO:0000313" key="2">
    <source>
        <dbReference type="EMBL" id="GHF07206.1"/>
    </source>
</evidence>
<feature type="compositionally biased region" description="Basic and acidic residues" evidence="1">
    <location>
        <begin position="37"/>
        <end position="61"/>
    </location>
</feature>
<name>A0A919AI66_9ACTN</name>
<feature type="region of interest" description="Disordered" evidence="1">
    <location>
        <begin position="1"/>
        <end position="95"/>
    </location>
</feature>
<dbReference type="EMBL" id="BNBC01000051">
    <property type="protein sequence ID" value="GHF07206.1"/>
    <property type="molecule type" value="Genomic_DNA"/>
</dbReference>
<reference evidence="2" key="1">
    <citation type="journal article" date="2014" name="Int. J. Syst. Evol. Microbiol.">
        <title>Complete genome sequence of Corynebacterium casei LMG S-19264T (=DSM 44701T), isolated from a smear-ripened cheese.</title>
        <authorList>
            <consortium name="US DOE Joint Genome Institute (JGI-PGF)"/>
            <person name="Walter F."/>
            <person name="Albersmeier A."/>
            <person name="Kalinowski J."/>
            <person name="Ruckert C."/>
        </authorList>
    </citation>
    <scope>NUCLEOTIDE SEQUENCE</scope>
    <source>
        <strain evidence="2">JCM 3302</strain>
    </source>
</reference>
<evidence type="ECO:0000313" key="3">
    <source>
        <dbReference type="Proteomes" id="UP000641386"/>
    </source>
</evidence>